<dbReference type="InterPro" id="IPR011082">
    <property type="entry name" value="Exosome-assoc_fac/DNA_repair"/>
</dbReference>
<dbReference type="GO" id="GO:0000460">
    <property type="term" value="P:maturation of 5.8S rRNA"/>
    <property type="evidence" value="ECO:0007669"/>
    <property type="project" value="TreeGrafter"/>
</dbReference>
<keyword evidence="1" id="KW-0539">Nucleus</keyword>
<dbReference type="GO" id="GO:0003677">
    <property type="term" value="F:DNA binding"/>
    <property type="evidence" value="ECO:0007669"/>
    <property type="project" value="TreeGrafter"/>
</dbReference>
<sequence length="187" mass="20204">MDSSELSSLVTNLESKLDSVSPLMKNLTSSSLTERLTRAGSPQESVEIANSYSAILCSLLETYMNLLGINPESHEIASEVERIKRYASKLNKFLGKEEKQASVESNVAKRLISAAVGKSSSISTDNKVIKSDGKGVTGNATSRKPTKSSKSQHKSKKNSGEKSQNGRVSKPDKPKKKKKSKSQSQGN</sequence>
<protein>
    <recommendedName>
        <fullName evidence="1">Exosome complex protein</fullName>
    </recommendedName>
</protein>
<evidence type="ECO:0000256" key="1">
    <source>
        <dbReference type="RuleBase" id="RU368003"/>
    </source>
</evidence>
<dbReference type="PANTHER" id="PTHR15341">
    <property type="entry name" value="SUN-COR STEROID HORMONE RECEPTOR CO-REPRESSOR"/>
    <property type="match status" value="1"/>
</dbReference>
<comment type="subcellular location">
    <subcellularLocation>
        <location evidence="1">Nucleus</location>
    </subcellularLocation>
</comment>
<dbReference type="GO" id="GO:0010468">
    <property type="term" value="P:regulation of gene expression"/>
    <property type="evidence" value="ECO:0007669"/>
    <property type="project" value="TreeGrafter"/>
</dbReference>
<evidence type="ECO:0000256" key="2">
    <source>
        <dbReference type="SAM" id="MobiDB-lite"/>
    </source>
</evidence>
<dbReference type="EMBL" id="BTFZ01000003">
    <property type="protein sequence ID" value="GMM34706.1"/>
    <property type="molecule type" value="Genomic_DNA"/>
</dbReference>
<comment type="function">
    <text evidence="1">Required for exosome-dependent processing of pre-rRNA and small nucleolar RNA (snRNA) precursors. Involved in processing of 35S pre-rRNA at the A0, A1 and A2 sites.</text>
</comment>
<keyword evidence="1" id="KW-0694">RNA-binding</keyword>
<dbReference type="AlphaFoldDB" id="A0AAV5QJ44"/>
<dbReference type="GO" id="GO:0003723">
    <property type="term" value="F:RNA binding"/>
    <property type="evidence" value="ECO:0007669"/>
    <property type="project" value="UniProtKB-UniRule"/>
</dbReference>
<feature type="compositionally biased region" description="Basic residues" evidence="2">
    <location>
        <begin position="144"/>
        <end position="157"/>
    </location>
</feature>
<name>A0AAV5QJ44_9ASCO</name>
<dbReference type="Proteomes" id="UP001360560">
    <property type="component" value="Unassembled WGS sequence"/>
</dbReference>
<proteinExistence type="inferred from homology"/>
<dbReference type="RefSeq" id="XP_064851706.1">
    <property type="nucleotide sequence ID" value="XM_064995634.1"/>
</dbReference>
<dbReference type="GO" id="GO:0005730">
    <property type="term" value="C:nucleolus"/>
    <property type="evidence" value="ECO:0007669"/>
    <property type="project" value="TreeGrafter"/>
</dbReference>
<keyword evidence="4" id="KW-1185">Reference proteome</keyword>
<dbReference type="GeneID" id="90072685"/>
<evidence type="ECO:0000313" key="4">
    <source>
        <dbReference type="Proteomes" id="UP001360560"/>
    </source>
</evidence>
<evidence type="ECO:0000313" key="3">
    <source>
        <dbReference type="EMBL" id="GMM34706.1"/>
    </source>
</evidence>
<reference evidence="3 4" key="1">
    <citation type="journal article" date="2023" name="Elife">
        <title>Identification of key yeast species and microbe-microbe interactions impacting larval growth of Drosophila in the wild.</title>
        <authorList>
            <person name="Mure A."/>
            <person name="Sugiura Y."/>
            <person name="Maeda R."/>
            <person name="Honda K."/>
            <person name="Sakurai N."/>
            <person name="Takahashi Y."/>
            <person name="Watada M."/>
            <person name="Katoh T."/>
            <person name="Gotoh A."/>
            <person name="Gotoh Y."/>
            <person name="Taniguchi I."/>
            <person name="Nakamura K."/>
            <person name="Hayashi T."/>
            <person name="Katayama T."/>
            <person name="Uemura T."/>
            <person name="Hattori Y."/>
        </authorList>
    </citation>
    <scope>NUCLEOTIDE SEQUENCE [LARGE SCALE GENOMIC DNA]</scope>
    <source>
        <strain evidence="3 4">SC-9</strain>
    </source>
</reference>
<comment type="caution">
    <text evidence="3">The sequence shown here is derived from an EMBL/GenBank/DDBJ whole genome shotgun (WGS) entry which is preliminary data.</text>
</comment>
<dbReference type="GO" id="GO:0000178">
    <property type="term" value="C:exosome (RNase complex)"/>
    <property type="evidence" value="ECO:0007669"/>
    <property type="project" value="TreeGrafter"/>
</dbReference>
<keyword evidence="1" id="KW-0698">rRNA processing</keyword>
<feature type="region of interest" description="Disordered" evidence="2">
    <location>
        <begin position="122"/>
        <end position="187"/>
    </location>
</feature>
<dbReference type="PANTHER" id="PTHR15341:SF3">
    <property type="entry name" value="NUCLEAR NUCLEIC ACID-BINDING PROTEIN C1D"/>
    <property type="match status" value="1"/>
</dbReference>
<gene>
    <name evidence="3" type="ORF">DASC09_020310</name>
</gene>
<organism evidence="3 4">
    <name type="scientific">Saccharomycopsis crataegensis</name>
    <dbReference type="NCBI Taxonomy" id="43959"/>
    <lineage>
        <taxon>Eukaryota</taxon>
        <taxon>Fungi</taxon>
        <taxon>Dikarya</taxon>
        <taxon>Ascomycota</taxon>
        <taxon>Saccharomycotina</taxon>
        <taxon>Saccharomycetes</taxon>
        <taxon>Saccharomycopsidaceae</taxon>
        <taxon>Saccharomycopsis</taxon>
    </lineage>
</organism>
<comment type="similarity">
    <text evidence="1">Belongs to the C1D family.</text>
</comment>
<accession>A0AAV5QJ44</accession>